<protein>
    <submittedName>
        <fullName evidence="1">Uncharacterized protein</fullName>
    </submittedName>
</protein>
<dbReference type="Proteomes" id="UP000266441">
    <property type="component" value="Unassembled WGS sequence"/>
</dbReference>
<sequence>MKSGFIRFKDRGICLFFRISAEPVKIRHYLFGFLSFSFFGLKKIPIFRAFAFRTNKGILG</sequence>
<comment type="caution">
    <text evidence="1">The sequence shown here is derived from an EMBL/GenBank/DDBJ whole genome shotgun (WGS) entry which is preliminary data.</text>
</comment>
<name>A0A399CWN4_9BACT</name>
<evidence type="ECO:0000313" key="1">
    <source>
        <dbReference type="EMBL" id="RIH63388.1"/>
    </source>
</evidence>
<organism evidence="1 2">
    <name type="scientific">Mariniphaga sediminis</name>
    <dbReference type="NCBI Taxonomy" id="1628158"/>
    <lineage>
        <taxon>Bacteria</taxon>
        <taxon>Pseudomonadati</taxon>
        <taxon>Bacteroidota</taxon>
        <taxon>Bacteroidia</taxon>
        <taxon>Marinilabiliales</taxon>
        <taxon>Prolixibacteraceae</taxon>
        <taxon>Mariniphaga</taxon>
    </lineage>
</organism>
<keyword evidence="2" id="KW-1185">Reference proteome</keyword>
<reference evidence="1 2" key="1">
    <citation type="journal article" date="2015" name="Int. J. Syst. Evol. Microbiol.">
        <title>Mariniphaga sediminis sp. nov., isolated from coastal sediment.</title>
        <authorList>
            <person name="Wang F.Q."/>
            <person name="Shen Q.Y."/>
            <person name="Chen G.J."/>
            <person name="Du Z.J."/>
        </authorList>
    </citation>
    <scope>NUCLEOTIDE SEQUENCE [LARGE SCALE GENOMIC DNA]</scope>
    <source>
        <strain evidence="1 2">SY21</strain>
    </source>
</reference>
<dbReference type="AlphaFoldDB" id="A0A399CWN4"/>
<proteinExistence type="predicted"/>
<dbReference type="EMBL" id="QWET01000021">
    <property type="protein sequence ID" value="RIH63388.1"/>
    <property type="molecule type" value="Genomic_DNA"/>
</dbReference>
<gene>
    <name evidence="1" type="ORF">D1164_19860</name>
</gene>
<accession>A0A399CWN4</accession>
<evidence type="ECO:0000313" key="2">
    <source>
        <dbReference type="Proteomes" id="UP000266441"/>
    </source>
</evidence>